<evidence type="ECO:0000256" key="1">
    <source>
        <dbReference type="ARBA" id="ARBA00005790"/>
    </source>
</evidence>
<dbReference type="InterPro" id="IPR027417">
    <property type="entry name" value="P-loop_NTPase"/>
</dbReference>
<keyword evidence="6" id="KW-1185">Reference proteome</keyword>
<dbReference type="PROSITE" id="PS50052">
    <property type="entry name" value="GUANYLATE_KINASE_2"/>
    <property type="match status" value="1"/>
</dbReference>
<comment type="similarity">
    <text evidence="1">Belongs to the guanylate kinase family.</text>
</comment>
<proteinExistence type="inferred from homology"/>
<dbReference type="GO" id="GO:0004385">
    <property type="term" value="F:GMP kinase activity"/>
    <property type="evidence" value="ECO:0007669"/>
    <property type="project" value="TreeGrafter"/>
</dbReference>
<comment type="caution">
    <text evidence="5">The sequence shown here is derived from an EMBL/GenBank/DDBJ whole genome shotgun (WGS) entry which is preliminary data.</text>
</comment>
<evidence type="ECO:0000313" key="5">
    <source>
        <dbReference type="EMBL" id="RKR91690.1"/>
    </source>
</evidence>
<dbReference type="CDD" id="cd00071">
    <property type="entry name" value="GMPK"/>
    <property type="match status" value="1"/>
</dbReference>
<organism evidence="5 6">
    <name type="scientific">Micromonospora pisi</name>
    <dbReference type="NCBI Taxonomy" id="589240"/>
    <lineage>
        <taxon>Bacteria</taxon>
        <taxon>Bacillati</taxon>
        <taxon>Actinomycetota</taxon>
        <taxon>Actinomycetes</taxon>
        <taxon>Micromonosporales</taxon>
        <taxon>Micromonosporaceae</taxon>
        <taxon>Micromonospora</taxon>
    </lineage>
</organism>
<dbReference type="InterPro" id="IPR008144">
    <property type="entry name" value="Guanylate_kin-like_dom"/>
</dbReference>
<evidence type="ECO:0000259" key="4">
    <source>
        <dbReference type="PROSITE" id="PS50052"/>
    </source>
</evidence>
<dbReference type="SMART" id="SM00072">
    <property type="entry name" value="GuKc"/>
    <property type="match status" value="1"/>
</dbReference>
<dbReference type="GO" id="GO:0005829">
    <property type="term" value="C:cytosol"/>
    <property type="evidence" value="ECO:0007669"/>
    <property type="project" value="TreeGrafter"/>
</dbReference>
<dbReference type="InterPro" id="IPR008145">
    <property type="entry name" value="GK/Ca_channel_bsu"/>
</dbReference>
<dbReference type="PANTHER" id="PTHR23117">
    <property type="entry name" value="GUANYLATE KINASE-RELATED"/>
    <property type="match status" value="1"/>
</dbReference>
<dbReference type="PANTHER" id="PTHR23117:SF13">
    <property type="entry name" value="GUANYLATE KINASE"/>
    <property type="match status" value="1"/>
</dbReference>
<evidence type="ECO:0000256" key="3">
    <source>
        <dbReference type="ARBA" id="ARBA00022777"/>
    </source>
</evidence>
<dbReference type="Gene3D" id="3.40.50.300">
    <property type="entry name" value="P-loop containing nucleotide triphosphate hydrolases"/>
    <property type="match status" value="1"/>
</dbReference>
<dbReference type="Proteomes" id="UP000277671">
    <property type="component" value="Unassembled WGS sequence"/>
</dbReference>
<reference evidence="5 6" key="1">
    <citation type="submission" date="2018-10" db="EMBL/GenBank/DDBJ databases">
        <title>Sequencing the genomes of 1000 actinobacteria strains.</title>
        <authorList>
            <person name="Klenk H.-P."/>
        </authorList>
    </citation>
    <scope>NUCLEOTIDE SEQUENCE [LARGE SCALE GENOMIC DNA]</scope>
    <source>
        <strain evidence="5 6">DSM 45175</strain>
    </source>
</reference>
<keyword evidence="2" id="KW-0808">Transferase</keyword>
<dbReference type="Pfam" id="PF00625">
    <property type="entry name" value="Guanylate_kin"/>
    <property type="match status" value="1"/>
</dbReference>
<protein>
    <submittedName>
        <fullName evidence="5">Guanylate kinase</fullName>
    </submittedName>
</protein>
<sequence>MVELIRARSSVLWVSVPVTTRPRRRHEVDGVGHHFVDRAEFEALVASDGLLEWDRYADHLYGTPGEPVRSRLRAGQPVLIALDLAGARRVRAAMPGSRLVCLVPPGVVPPTPEAPAESDIDLVVVNDFAERAAEELVGLLGSSFLTPAQPRTSG</sequence>
<feature type="domain" description="Guanylate kinase-like" evidence="4">
    <location>
        <begin position="1"/>
        <end position="107"/>
    </location>
</feature>
<dbReference type="AlphaFoldDB" id="A0A495JRR3"/>
<evidence type="ECO:0000313" key="6">
    <source>
        <dbReference type="Proteomes" id="UP000277671"/>
    </source>
</evidence>
<dbReference type="EMBL" id="RBKT01000001">
    <property type="protein sequence ID" value="RKR91690.1"/>
    <property type="molecule type" value="Genomic_DNA"/>
</dbReference>
<keyword evidence="3 5" id="KW-0418">Kinase</keyword>
<dbReference type="SUPFAM" id="SSF52540">
    <property type="entry name" value="P-loop containing nucleoside triphosphate hydrolases"/>
    <property type="match status" value="1"/>
</dbReference>
<gene>
    <name evidence="5" type="ORF">BDK92_6092</name>
</gene>
<evidence type="ECO:0000256" key="2">
    <source>
        <dbReference type="ARBA" id="ARBA00022679"/>
    </source>
</evidence>
<name>A0A495JRR3_9ACTN</name>
<accession>A0A495JRR3</accession>